<reference evidence="2 3" key="2">
    <citation type="submission" date="2019-01" db="EMBL/GenBank/DDBJ databases">
        <title>Tautonia sociabilis, a novel thermotolerant planctomycete of Isosphaeraceae family, isolated from a 4000 m deep subterranean habitat.</title>
        <authorList>
            <person name="Kovaleva O.L."/>
            <person name="Elcheninov A.G."/>
            <person name="Van Heerden E."/>
            <person name="Toshchakov S.V."/>
            <person name="Novikov A."/>
            <person name="Bonch-Osmolovskaya E.A."/>
            <person name="Kublanov I.V."/>
        </authorList>
    </citation>
    <scope>NUCLEOTIDE SEQUENCE [LARGE SCALE GENOMIC DNA]</scope>
    <source>
        <strain evidence="2 3">GM2012</strain>
    </source>
</reference>
<gene>
    <name evidence="2" type="ORF">TsocGM_19620</name>
</gene>
<dbReference type="SUPFAM" id="SSF56801">
    <property type="entry name" value="Acetyl-CoA synthetase-like"/>
    <property type="match status" value="1"/>
</dbReference>
<reference evidence="2 3" key="1">
    <citation type="submission" date="2018-12" db="EMBL/GenBank/DDBJ databases">
        <authorList>
            <person name="Toschakov S.V."/>
        </authorList>
    </citation>
    <scope>NUCLEOTIDE SEQUENCE [LARGE SCALE GENOMIC DNA]</scope>
    <source>
        <strain evidence="2 3">GM2012</strain>
    </source>
</reference>
<sequence length="494" mass="55605">MIRFTVRSLSMNRVSRMPEDRVAALQRRRLRALVGHAIQHSAFYRERYRGIDPDRFELEDLAPTSKGELMAHFDRVVTDPEIRRADLERFLDDPNNEGTLFRGKYIASHTSGSQGQPMLIVQDRGLSELMFGLQMTRGNARKPTPLEAARRLCSPARLAVVTLKRGFYPSATVFQAIPAAARPFLRLLWLSQTDPDVIDRLNAFRPTALTGYAGVLEELALEAESGRLRLSPELQQVVSNSEVLTDRARARIQAAFGLHVMNNYATGECTFLSNGCRTDPGAHVNADWAILEVVDADNRPVPVGTPGAKVLITNLANRTLPFIRYEVGDVVTMATSPCRCGSRLPRIERIDGRTADTFWIEEGGRYRQLISSVFKNAFDYAREVREWQAVQVERNRFSVRVEVLPGQELDREHLRRALDRQLELYRFQGLVSVEVERVDRLGPDPETGKFRRIVSPIGPPKDLEQRLRVDPAHPGPIPSGVTSRGPRRAGSPGR</sequence>
<dbReference type="RefSeq" id="WP_126727163.1">
    <property type="nucleotide sequence ID" value="NZ_RYZH01000045.1"/>
</dbReference>
<dbReference type="EMBL" id="RYZH01000045">
    <property type="protein sequence ID" value="RUL84887.1"/>
    <property type="molecule type" value="Genomic_DNA"/>
</dbReference>
<organism evidence="2 3">
    <name type="scientific">Tautonia sociabilis</name>
    <dbReference type="NCBI Taxonomy" id="2080755"/>
    <lineage>
        <taxon>Bacteria</taxon>
        <taxon>Pseudomonadati</taxon>
        <taxon>Planctomycetota</taxon>
        <taxon>Planctomycetia</taxon>
        <taxon>Isosphaerales</taxon>
        <taxon>Isosphaeraceae</taxon>
        <taxon>Tautonia</taxon>
    </lineage>
</organism>
<dbReference type="PANTHER" id="PTHR36932:SF1">
    <property type="entry name" value="CAPSULAR POLYSACCHARIDE BIOSYNTHESIS PROTEIN"/>
    <property type="match status" value="1"/>
</dbReference>
<dbReference type="InterPro" id="IPR042099">
    <property type="entry name" value="ANL_N_sf"/>
</dbReference>
<keyword evidence="2" id="KW-0436">Ligase</keyword>
<dbReference type="OrthoDB" id="580775at2"/>
<dbReference type="PANTHER" id="PTHR36932">
    <property type="entry name" value="CAPSULAR POLYSACCHARIDE BIOSYNTHESIS PROTEIN"/>
    <property type="match status" value="1"/>
</dbReference>
<evidence type="ECO:0000313" key="3">
    <source>
        <dbReference type="Proteomes" id="UP000280296"/>
    </source>
</evidence>
<protein>
    <submittedName>
        <fullName evidence="2">Phenylacetate--CoA ligase family protein</fullName>
    </submittedName>
</protein>
<evidence type="ECO:0000313" key="2">
    <source>
        <dbReference type="EMBL" id="RUL84887.1"/>
    </source>
</evidence>
<dbReference type="Proteomes" id="UP000280296">
    <property type="component" value="Unassembled WGS sequence"/>
</dbReference>
<proteinExistence type="predicted"/>
<feature type="compositionally biased region" description="Basic and acidic residues" evidence="1">
    <location>
        <begin position="461"/>
        <end position="471"/>
    </location>
</feature>
<dbReference type="AlphaFoldDB" id="A0A432MFI2"/>
<evidence type="ECO:0000256" key="1">
    <source>
        <dbReference type="SAM" id="MobiDB-lite"/>
    </source>
</evidence>
<accession>A0A432MFI2</accession>
<comment type="caution">
    <text evidence="2">The sequence shown here is derived from an EMBL/GenBank/DDBJ whole genome shotgun (WGS) entry which is preliminary data.</text>
</comment>
<dbReference type="GO" id="GO:0016874">
    <property type="term" value="F:ligase activity"/>
    <property type="evidence" value="ECO:0007669"/>
    <property type="project" value="UniProtKB-KW"/>
</dbReference>
<keyword evidence="3" id="KW-1185">Reference proteome</keyword>
<dbReference type="InterPro" id="IPR053158">
    <property type="entry name" value="CapK_Type1_Caps_Biosynth"/>
</dbReference>
<feature type="region of interest" description="Disordered" evidence="1">
    <location>
        <begin position="445"/>
        <end position="494"/>
    </location>
</feature>
<dbReference type="Gene3D" id="3.40.50.12780">
    <property type="entry name" value="N-terminal domain of ligase-like"/>
    <property type="match status" value="1"/>
</dbReference>
<name>A0A432MFI2_9BACT</name>